<dbReference type="InterPro" id="IPR010499">
    <property type="entry name" value="AraC_E-bd"/>
</dbReference>
<proteinExistence type="predicted"/>
<protein>
    <submittedName>
        <fullName evidence="3">MerR family transcriptional regulator</fullName>
    </submittedName>
</protein>
<dbReference type="Pfam" id="PF13411">
    <property type="entry name" value="MerR_1"/>
    <property type="match status" value="1"/>
</dbReference>
<dbReference type="AlphaFoldDB" id="A0A2A7MGW3"/>
<dbReference type="Pfam" id="PF14526">
    <property type="entry name" value="Cass2"/>
    <property type="match status" value="1"/>
</dbReference>
<comment type="caution">
    <text evidence="3">The sequence shown here is derived from an EMBL/GenBank/DDBJ whole genome shotgun (WGS) entry which is preliminary data.</text>
</comment>
<dbReference type="SUPFAM" id="SSF46955">
    <property type="entry name" value="Putative DNA-binding domain"/>
    <property type="match status" value="1"/>
</dbReference>
<reference evidence="3 4" key="1">
    <citation type="submission" date="2017-10" db="EMBL/GenBank/DDBJ databases">
        <title>Effective Description of Clostridium neonatale sp. nov. linked to necrotizing enterocolitis in neonates and a clarification of species assignable to the genus Clostridium (Prazmowski 1880) emend. Lawson and Rainey 2016.</title>
        <authorList>
            <person name="Bernard K."/>
            <person name="Burdz T."/>
            <person name="Wiebe D."/>
            <person name="Balcewich B."/>
            <person name="Alfa M."/>
            <person name="Bernier A.-M."/>
        </authorList>
    </citation>
    <scope>NUCLEOTIDE SEQUENCE [LARGE SCALE GENOMIC DNA]</scope>
    <source>
        <strain evidence="3 4">LCDC99A005</strain>
    </source>
</reference>
<accession>A0A2A7MGW3</accession>
<evidence type="ECO:0000313" key="4">
    <source>
        <dbReference type="Proteomes" id="UP000220840"/>
    </source>
</evidence>
<dbReference type="Gene3D" id="1.10.1660.10">
    <property type="match status" value="1"/>
</dbReference>
<dbReference type="InterPro" id="IPR000551">
    <property type="entry name" value="MerR-type_HTH_dom"/>
</dbReference>
<evidence type="ECO:0000256" key="1">
    <source>
        <dbReference type="ARBA" id="ARBA00023125"/>
    </source>
</evidence>
<dbReference type="RefSeq" id="WP_058294520.1">
    <property type="nucleotide sequence ID" value="NZ_CAMRXJ010000033.1"/>
</dbReference>
<feature type="domain" description="HTH merR-type" evidence="2">
    <location>
        <begin position="3"/>
        <end position="72"/>
    </location>
</feature>
<name>A0A2A7MGW3_9CLOT</name>
<dbReference type="InterPro" id="IPR009061">
    <property type="entry name" value="DNA-bd_dom_put_sf"/>
</dbReference>
<gene>
    <name evidence="3" type="ORF">CQ394_01065</name>
</gene>
<keyword evidence="4" id="KW-1185">Reference proteome</keyword>
<dbReference type="InterPro" id="IPR011256">
    <property type="entry name" value="Reg_factor_effector_dom_sf"/>
</dbReference>
<dbReference type="PANTHER" id="PTHR30204:SF97">
    <property type="entry name" value="MERR FAMILY REGULATORY PROTEIN"/>
    <property type="match status" value="1"/>
</dbReference>
<dbReference type="SMART" id="SM00871">
    <property type="entry name" value="AraC_E_bind"/>
    <property type="match status" value="1"/>
</dbReference>
<dbReference type="SUPFAM" id="SSF55136">
    <property type="entry name" value="Probable bacterial effector-binding domain"/>
    <property type="match status" value="1"/>
</dbReference>
<dbReference type="STRING" id="137838.GCA_001458595_01654"/>
<dbReference type="InterPro" id="IPR047057">
    <property type="entry name" value="MerR_fam"/>
</dbReference>
<dbReference type="EMBL" id="PDCJ01000001">
    <property type="protein sequence ID" value="PEG30348.1"/>
    <property type="molecule type" value="Genomic_DNA"/>
</dbReference>
<evidence type="ECO:0000259" key="2">
    <source>
        <dbReference type="PROSITE" id="PS50937"/>
    </source>
</evidence>
<evidence type="ECO:0000313" key="3">
    <source>
        <dbReference type="EMBL" id="PEG30348.1"/>
    </source>
</evidence>
<dbReference type="GO" id="GO:0003677">
    <property type="term" value="F:DNA binding"/>
    <property type="evidence" value="ECO:0007669"/>
    <property type="project" value="UniProtKB-KW"/>
</dbReference>
<dbReference type="Gene3D" id="3.20.80.10">
    <property type="entry name" value="Regulatory factor, effector binding domain"/>
    <property type="match status" value="1"/>
</dbReference>
<dbReference type="PRINTS" id="PR00040">
    <property type="entry name" value="HTHMERR"/>
</dbReference>
<organism evidence="3 4">
    <name type="scientific">Clostridium neonatale</name>
    <dbReference type="NCBI Taxonomy" id="137838"/>
    <lineage>
        <taxon>Bacteria</taxon>
        <taxon>Bacillati</taxon>
        <taxon>Bacillota</taxon>
        <taxon>Clostridia</taxon>
        <taxon>Eubacteriales</taxon>
        <taxon>Clostridiaceae</taxon>
        <taxon>Clostridium</taxon>
    </lineage>
</organism>
<dbReference type="OrthoDB" id="9811174at2"/>
<sequence length="323" mass="38137">MELTTISQVSKEYNVSTRTLRYYEKIGLLNSCKKEDYAYRTYDDEAIRRLQQIIILRKLRIPLKQIAFIFENNDLSQRLKIFQKNIKELEEEISARSTVRNVLKEFVDKLSEHIRLKSNFDLLNDKEILTLVESLSLSKINLKEKKSMEEINNANNTIDKMKDVRIIYIPPMTIASSHFIGPNPEDAAQKQIDEFIRAVRLNEIKPDFRVLGFNNPSPNEDQEYYGYEFWVTIPENMNVPEPLTKKNFDGGLYAAHCIKMGDFHEWQQFFEWAKNNPEYDIDYREPYGMGGCLEEHLNAFTYYTSKEKQFIQLDLLIPIKKKS</sequence>
<dbReference type="GO" id="GO:0003700">
    <property type="term" value="F:DNA-binding transcription factor activity"/>
    <property type="evidence" value="ECO:0007669"/>
    <property type="project" value="InterPro"/>
</dbReference>
<keyword evidence="1" id="KW-0238">DNA-binding</keyword>
<dbReference type="InterPro" id="IPR029441">
    <property type="entry name" value="Cass2"/>
</dbReference>
<dbReference type="SMART" id="SM00422">
    <property type="entry name" value="HTH_MERR"/>
    <property type="match status" value="1"/>
</dbReference>
<dbReference type="PROSITE" id="PS50937">
    <property type="entry name" value="HTH_MERR_2"/>
    <property type="match status" value="1"/>
</dbReference>
<dbReference type="Proteomes" id="UP000220840">
    <property type="component" value="Unassembled WGS sequence"/>
</dbReference>
<dbReference type="PANTHER" id="PTHR30204">
    <property type="entry name" value="REDOX-CYCLING DRUG-SENSING TRANSCRIPTIONAL ACTIVATOR SOXR"/>
    <property type="match status" value="1"/>
</dbReference>
<dbReference type="CDD" id="cd00592">
    <property type="entry name" value="HTH_MerR-like"/>
    <property type="match status" value="1"/>
</dbReference>